<gene>
    <name evidence="3" type="ORF">PAHA3_1796</name>
</gene>
<dbReference type="Gene3D" id="3.20.20.80">
    <property type="entry name" value="Glycosidases"/>
    <property type="match status" value="1"/>
</dbReference>
<evidence type="ECO:0000259" key="2">
    <source>
        <dbReference type="PROSITE" id="PS50022"/>
    </source>
</evidence>
<dbReference type="InterPro" id="IPR000421">
    <property type="entry name" value="FA58C"/>
</dbReference>
<comment type="similarity">
    <text evidence="1">Belongs to the glycosyl hydrolase 2 family.</text>
</comment>
<dbReference type="InterPro" id="IPR017853">
    <property type="entry name" value="GH"/>
</dbReference>
<dbReference type="InterPro" id="IPR006104">
    <property type="entry name" value="Glyco_hydro_2_N"/>
</dbReference>
<organism evidence="3 4">
    <name type="scientific">Paenibacillus amylolyticus</name>
    <dbReference type="NCBI Taxonomy" id="1451"/>
    <lineage>
        <taxon>Bacteria</taxon>
        <taxon>Bacillati</taxon>
        <taxon>Bacillota</taxon>
        <taxon>Bacilli</taxon>
        <taxon>Bacillales</taxon>
        <taxon>Paenibacillaceae</taxon>
        <taxon>Paenibacillus</taxon>
    </lineage>
</organism>
<dbReference type="GO" id="GO:0005975">
    <property type="term" value="P:carbohydrate metabolic process"/>
    <property type="evidence" value="ECO:0007669"/>
    <property type="project" value="InterPro"/>
</dbReference>
<dbReference type="EMBL" id="BCNV01000001">
    <property type="protein sequence ID" value="GAS81722.1"/>
    <property type="molecule type" value="Genomic_DNA"/>
</dbReference>
<reference evidence="3 4" key="1">
    <citation type="journal article" date="2016" name="Genome Announc.">
        <title>Draft Genome Sequence of Paenibacillus amylolyticus Heshi-A3, Isolated from Fermented Rice Bran in a Japanese Fermented Seafood Dish.</title>
        <authorList>
            <person name="Akuzawa S."/>
            <person name="Nagaoka J."/>
            <person name="Kanekatsu M."/>
            <person name="Kubota E."/>
            <person name="Ohtake R."/>
            <person name="Suzuki T."/>
            <person name="Kanesaki Y."/>
        </authorList>
    </citation>
    <scope>NUCLEOTIDE SEQUENCE [LARGE SCALE GENOMIC DNA]</scope>
    <source>
        <strain evidence="3 4">Heshi-A3</strain>
    </source>
</reference>
<dbReference type="Pfam" id="PF02837">
    <property type="entry name" value="Glyco_hydro_2_N"/>
    <property type="match status" value="1"/>
</dbReference>
<dbReference type="InterPro" id="IPR051913">
    <property type="entry name" value="GH2_Domain-Containing"/>
</dbReference>
<dbReference type="Pfam" id="PF02836">
    <property type="entry name" value="Glyco_hydro_2_C"/>
    <property type="match status" value="1"/>
</dbReference>
<comment type="caution">
    <text evidence="3">The sequence shown here is derived from an EMBL/GenBank/DDBJ whole genome shotgun (WGS) entry which is preliminary data.</text>
</comment>
<sequence length="1060" mass="121054">MSDQQHNKRIVQLAGEWKYVLDPHDIGETEQWHESFVSQSKHLVTLPGTLTVNCIGDETEWGDEMDRETVRSLRQRHSYIGSAWYEYEIHVPAEWAEQRFVIYLERIMFQSTLWVNGHLAGQQDSLSVAHEYDVSTFIQPGKVNRFTFRIDNRDVQNLGSHSSAYTEETQTIWNGIIGRMELHISEPFWINNIQVFPEPDLRSVVVKGTCHNKTDTEAHAKLRISAHIKHGVAPNAIPDIDKSILVSAASSENFEWKVDMGENPLLWDEFNPNIYELRIEANVLLEKYRPIHIAENQTFGMRYFHRKDRELQMNGRPIFLRGTLECCIFPHTGHPPMDIESWLKLFQAAKNYGLNHIRFHSWCPPEAAFEAADQLGVYLQVESPMWMDTWNMAVGTHPEHYMYLPQEVRRIAHIYGNHPSFCIYSNGNELNGDFDLLHRMVEDLKSFDDRRLYTLTTNWDRQLDAADDLFIAQSVDGIGVRGQYFPEELALSTQLDFRDAVANRSVPVISHEVGQYAVYPDVQEMEKYSGALRPVNLEVIHEDMKKRGLLGDLRSFVHGSGMLAMQLYRDEIEAALRTPSLGGFQLLDLHDFPGQSTATVGLLNAFWESKGLIEPQQFREFCGPTVLLLRMPKRIYTNTELYVAEINIAHFGVKELPPSFIQWTIADGQGRTLDSGSLLTDTIPLGSGQPLGRLVSNAPHRIQKSCRLTISLEMEGSEIRNEWPFWVYECSGKDQELPQGIMVKRSLDKGMEQTLEEGGTVLFLAKDSDLRNTTPGKFYPVFWSPAHFATEAPCGIMVDSEHPALSDFPTREYAEYPWKDLLERSVTLVVNDDIAFNPIVQVIPNFVHNRKLMNLAEYTIGKGKVIICGIDIENDMDSRPVAAQLRRSLIDYMSSDSFAPKVSMELKELRQLLEKNDQPALTGTADLCTSEHELACGKFASSDSMNDGNDATYGNDGVDETYWQAQDDHPGHWWQVDLLEERSIIGSKVRFHEQGNFLYVIQVSSDAIEWRVVVNQTGQTSHEQTRMDHFEAKGRYIRIVYNGLPQGVRAGHRAFEVYGS</sequence>
<dbReference type="Proteomes" id="UP000069697">
    <property type="component" value="Unassembled WGS sequence"/>
</dbReference>
<protein>
    <submittedName>
        <fullName evidence="3">Beta-galactosidase/beta-glucuronidase</fullName>
    </submittedName>
</protein>
<dbReference type="InterPro" id="IPR008979">
    <property type="entry name" value="Galactose-bd-like_sf"/>
</dbReference>
<dbReference type="RefSeq" id="WP_062834386.1">
    <property type="nucleotide sequence ID" value="NZ_BCNV01000001.1"/>
</dbReference>
<dbReference type="Gene3D" id="2.60.120.260">
    <property type="entry name" value="Galactose-binding domain-like"/>
    <property type="match status" value="2"/>
</dbReference>
<dbReference type="PANTHER" id="PTHR42732">
    <property type="entry name" value="BETA-GALACTOSIDASE"/>
    <property type="match status" value="1"/>
</dbReference>
<dbReference type="SUPFAM" id="SSF51445">
    <property type="entry name" value="(Trans)glycosidases"/>
    <property type="match status" value="1"/>
</dbReference>
<reference evidence="4" key="2">
    <citation type="submission" date="2016-01" db="EMBL/GenBank/DDBJ databases">
        <title>Draft Genome Sequence of Paenibacillus amylolyticus Heshi-A3 that Was Isolated from Fermented Rice Bran with Aging Salted Mackerel, Which Was Named Heshiko as Traditional Fermented Seafood in Japan.</title>
        <authorList>
            <person name="Akuzawa S."/>
            <person name="Nakagawa J."/>
            <person name="Kanekatsu T."/>
            <person name="Kubota E."/>
            <person name="Ohtake R."/>
            <person name="Suzuki T."/>
            <person name="Kanesaki Y."/>
        </authorList>
    </citation>
    <scope>NUCLEOTIDE SEQUENCE [LARGE SCALE GENOMIC DNA]</scope>
    <source>
        <strain evidence="4">Heshi-A3</strain>
    </source>
</reference>
<dbReference type="AlphaFoldDB" id="A0A117I159"/>
<evidence type="ECO:0000313" key="4">
    <source>
        <dbReference type="Proteomes" id="UP000069697"/>
    </source>
</evidence>
<evidence type="ECO:0000313" key="3">
    <source>
        <dbReference type="EMBL" id="GAS81722.1"/>
    </source>
</evidence>
<evidence type="ECO:0000256" key="1">
    <source>
        <dbReference type="ARBA" id="ARBA00007401"/>
    </source>
</evidence>
<feature type="domain" description="F5/8 type C" evidence="2">
    <location>
        <begin position="922"/>
        <end position="1060"/>
    </location>
</feature>
<dbReference type="InterPro" id="IPR006103">
    <property type="entry name" value="Glyco_hydro_2_cat"/>
</dbReference>
<dbReference type="SUPFAM" id="SSF49785">
    <property type="entry name" value="Galactose-binding domain-like"/>
    <property type="match status" value="2"/>
</dbReference>
<accession>A0A117I159</accession>
<dbReference type="Pfam" id="PF22633">
    <property type="entry name" value="F5_F8_type_C_2"/>
    <property type="match status" value="1"/>
</dbReference>
<dbReference type="GO" id="GO:0004553">
    <property type="term" value="F:hydrolase activity, hydrolyzing O-glycosyl compounds"/>
    <property type="evidence" value="ECO:0007669"/>
    <property type="project" value="InterPro"/>
</dbReference>
<proteinExistence type="inferred from homology"/>
<dbReference type="PROSITE" id="PS50022">
    <property type="entry name" value="FA58C_3"/>
    <property type="match status" value="1"/>
</dbReference>
<dbReference type="PANTHER" id="PTHR42732:SF1">
    <property type="entry name" value="BETA-MANNOSIDASE"/>
    <property type="match status" value="1"/>
</dbReference>
<name>A0A117I159_PAEAM</name>